<dbReference type="KEGG" id="mamp:MAMA39_00530"/>
<name>A0A292IHL1_9MOLU</name>
<organism evidence="2 3">
    <name type="scientific">Mycoplasma amphoriforme A39</name>
    <dbReference type="NCBI Taxonomy" id="572419"/>
    <lineage>
        <taxon>Bacteria</taxon>
        <taxon>Bacillati</taxon>
        <taxon>Mycoplasmatota</taxon>
        <taxon>Mollicutes</taxon>
        <taxon>Mycoplasmataceae</taxon>
        <taxon>Mycoplasma</taxon>
    </lineage>
</organism>
<sequence>MIKINKFDYLNSLYKKYYGNSCSLLDKNLSMALTSKDLPKILSTTSLMPMYSRTFFNDERIISYHLGGYAESFSDAFFRLSGEAVERYSALMISKIFENNFVLTSINELKQKNLLFLPSDYLNVYTANQYEKLNSYNQNFSEKKLSDSDQINWIKMTNYVDWKDYYIPIQLLFLSGHFFDKKQYNPSFTTGTAAHITREKSIINAVIESFQLHNFVRAWYLDNSLFNFLDIGIELETKFSKMFPNKNYGFNFFYISSENNLPIHTVLCFIEGKGKYNFPKFAFGIQSGIQIKDCIYRAFMEALAVFNFALYGIIFNDHNELNNANHQSSLSLDANVIKYALNLNEKPQEWVNSVFSKVNKKLSLRTLPFYENDFDVNDDSKILKSLLLKVSEKYKYMFIVDVTSPELSQNYFVSRVFIPENIPIVFPEFFPWDHPYVKNLKTKPSSNAYIHPLP</sequence>
<reference evidence="2 3" key="1">
    <citation type="journal article" date="2015" name="Clin. Infect. Dis.">
        <title>Genomic Investigations unmask Mycoplasma amphoriforme, a new respiratory pathogen.</title>
        <authorList>
            <person name="Gillespie S.H."/>
            <person name="Ling C.L."/>
            <person name="Oravcova K."/>
            <person name="Pinheiro M."/>
            <person name="Wells L."/>
            <person name="Bryant J.M."/>
            <person name="McHugh T.D."/>
            <person name="Bebear C."/>
            <person name="Webster D."/>
            <person name="Harris S.R."/>
            <person name="Seth-Smith H.M."/>
            <person name="Thomson N.R."/>
        </authorList>
    </citation>
    <scope>NUCLEOTIDE SEQUENCE [LARGE SCALE GENOMIC DNA]</scope>
    <source>
        <strain evidence="2 3">A39</strain>
    </source>
</reference>
<dbReference type="Pfam" id="PF02624">
    <property type="entry name" value="YcaO"/>
    <property type="match status" value="1"/>
</dbReference>
<feature type="domain" description="YcaO" evidence="1">
    <location>
        <begin position="68"/>
        <end position="454"/>
    </location>
</feature>
<dbReference type="Gene3D" id="3.30.40.250">
    <property type="match status" value="1"/>
</dbReference>
<dbReference type="PANTHER" id="PTHR37809:SF1">
    <property type="entry name" value="RIBOSOMAL PROTEIN S12 METHYLTHIOTRANSFERASE ACCESSORY FACTOR YCAO"/>
    <property type="match status" value="1"/>
</dbReference>
<dbReference type="Gene3D" id="3.30.160.660">
    <property type="match status" value="1"/>
</dbReference>
<dbReference type="PANTHER" id="PTHR37809">
    <property type="entry name" value="RIBOSOMAL PROTEIN S12 METHYLTHIOTRANSFERASE ACCESSORY FACTOR YCAO"/>
    <property type="match status" value="1"/>
</dbReference>
<keyword evidence="3" id="KW-1185">Reference proteome</keyword>
<gene>
    <name evidence="2" type="ORF">MAMA39_00530</name>
</gene>
<dbReference type="EMBL" id="HG937516">
    <property type="protein sequence ID" value="CDN40178.1"/>
    <property type="molecule type" value="Genomic_DNA"/>
</dbReference>
<evidence type="ECO:0000313" key="3">
    <source>
        <dbReference type="Proteomes" id="UP000261764"/>
    </source>
</evidence>
<proteinExistence type="predicted"/>
<dbReference type="AlphaFoldDB" id="A0A292IHL1"/>
<evidence type="ECO:0000259" key="1">
    <source>
        <dbReference type="PROSITE" id="PS51664"/>
    </source>
</evidence>
<dbReference type="PROSITE" id="PS51664">
    <property type="entry name" value="YCAO"/>
    <property type="match status" value="1"/>
</dbReference>
<dbReference type="InterPro" id="IPR003776">
    <property type="entry name" value="YcaO-like_dom"/>
</dbReference>
<accession>A0A292IHL1</accession>
<evidence type="ECO:0000313" key="2">
    <source>
        <dbReference type="EMBL" id="CDN40178.1"/>
    </source>
</evidence>
<protein>
    <recommendedName>
        <fullName evidence="1">YcaO domain-containing protein</fullName>
    </recommendedName>
</protein>
<dbReference type="Gene3D" id="3.30.1330.230">
    <property type="match status" value="1"/>
</dbReference>
<dbReference type="Proteomes" id="UP000261764">
    <property type="component" value="Chromosome I"/>
</dbReference>